<accession>A0A9D1AHD1</accession>
<evidence type="ECO:0000259" key="3">
    <source>
        <dbReference type="Pfam" id="PF07580"/>
    </source>
</evidence>
<reference evidence="4" key="2">
    <citation type="journal article" date="2021" name="PeerJ">
        <title>Extensive microbial diversity within the chicken gut microbiome revealed by metagenomics and culture.</title>
        <authorList>
            <person name="Gilroy R."/>
            <person name="Ravi A."/>
            <person name="Getino M."/>
            <person name="Pursley I."/>
            <person name="Horton D.L."/>
            <person name="Alikhan N.F."/>
            <person name="Baker D."/>
            <person name="Gharbi K."/>
            <person name="Hall N."/>
            <person name="Watson M."/>
            <person name="Adriaenssens E.M."/>
            <person name="Foster-Nyarko E."/>
            <person name="Jarju S."/>
            <person name="Secka A."/>
            <person name="Antonio M."/>
            <person name="Oren A."/>
            <person name="Chaudhuri R.R."/>
            <person name="La Ragione R."/>
            <person name="Hildebrand F."/>
            <person name="Pallen M.J."/>
        </authorList>
    </citation>
    <scope>NUCLEOTIDE SEQUENCE</scope>
    <source>
        <strain evidence="4">CHK184-25365</strain>
    </source>
</reference>
<dbReference type="Pfam" id="PF05342">
    <property type="entry name" value="Peptidase_M26_N"/>
    <property type="match status" value="1"/>
</dbReference>
<dbReference type="InterPro" id="IPR008006">
    <property type="entry name" value="Peptidase_M26_N_dom"/>
</dbReference>
<feature type="domain" description="Peptidase M26 N-terminal" evidence="2">
    <location>
        <begin position="795"/>
        <end position="895"/>
    </location>
</feature>
<dbReference type="GO" id="GO:0008270">
    <property type="term" value="F:zinc ion binding"/>
    <property type="evidence" value="ECO:0007669"/>
    <property type="project" value="InterPro"/>
</dbReference>
<comment type="caution">
    <text evidence="4">The sequence shown here is derived from an EMBL/GenBank/DDBJ whole genome shotgun (WGS) entry which is preliminary data.</text>
</comment>
<evidence type="ECO:0000313" key="5">
    <source>
        <dbReference type="Proteomes" id="UP000886749"/>
    </source>
</evidence>
<evidence type="ECO:0000256" key="1">
    <source>
        <dbReference type="ARBA" id="ARBA00022801"/>
    </source>
</evidence>
<evidence type="ECO:0000313" key="4">
    <source>
        <dbReference type="EMBL" id="HIR40348.1"/>
    </source>
</evidence>
<dbReference type="GO" id="GO:0005576">
    <property type="term" value="C:extracellular region"/>
    <property type="evidence" value="ECO:0007669"/>
    <property type="project" value="InterPro"/>
</dbReference>
<protein>
    <submittedName>
        <fullName evidence="4">Uncharacterized protein</fullName>
    </submittedName>
</protein>
<dbReference type="Proteomes" id="UP000886749">
    <property type="component" value="Unassembled WGS sequence"/>
</dbReference>
<dbReference type="AlphaFoldDB" id="A0A9D1AHD1"/>
<name>A0A9D1AHD1_9FIRM</name>
<keyword evidence="1" id="KW-0378">Hydrolase</keyword>
<feature type="domain" description="Peptidase M26 C-terminal" evidence="3">
    <location>
        <begin position="93"/>
        <end position="702"/>
    </location>
</feature>
<dbReference type="Gene3D" id="2.160.20.110">
    <property type="match status" value="1"/>
</dbReference>
<dbReference type="GO" id="GO:0016020">
    <property type="term" value="C:membrane"/>
    <property type="evidence" value="ECO:0007669"/>
    <property type="project" value="InterPro"/>
</dbReference>
<proteinExistence type="predicted"/>
<reference evidence="4" key="1">
    <citation type="submission" date="2020-10" db="EMBL/GenBank/DDBJ databases">
        <authorList>
            <person name="Gilroy R."/>
        </authorList>
    </citation>
    <scope>NUCLEOTIDE SEQUENCE</scope>
    <source>
        <strain evidence="4">CHK184-25365</strain>
    </source>
</reference>
<dbReference type="Pfam" id="PF07580">
    <property type="entry name" value="Peptidase_M26_C"/>
    <property type="match status" value="1"/>
</dbReference>
<sequence>YLPQREQAYANLSKLLPFSDVRTWVEYANRLPEDHPLAVQAVKFVLPLDQNGNLVNGIHQNNLENIQTIRVVFDREKEQEYPVSLKKTMGEVVAVYQIQGLDLSYQPRFYVGNLSDTLLDQVTEPILDWDYTADLASLTDEEESRLYRDYYQQEVQPRLRALVEHLLSQQEYPTYCQSPGVQQLVQQRIVQDESWKKLLYSYNYYDKWYRIDYRGVNLSDLLYFHGTWIHPDLTALELTEQLLGAESKQRETHQTVSFYNQVLKRYTGEELADFLGGLSYRLAGYDTPSDWFAENFEGILWEQAPQGGASEIRYRIWDILSGLDESKKSILLPILTAPQEDMYLISMPSQLMVGSMNRYPTYLVKDGLERQRMEEIIRVYAQKMGVFYGVSSTWMENSVEVLNSFVNIQYDTRLNFPQSDAADAGDQDKDKTRDPVMKWVYEANNTISAKNGSAASANGNVVYWMVDAALGTSDYAFFTFSHETAHNQDGRYFYGGAGRRKGTGGEAHADGNIAQEMRDGCMVFNISKINDLGVEMTNNFSYQRIDSPEKIHSYYNQMFETGYVLDYLAAKAFLQLTPQQQAAVAVQATHTPGGTDSFTTQYRDVTVEEIQQMDLRDLEDLWEHQISIRNLKKGSTEQVNTATDGSYGFESFYNMNWYQSHNDNGSPDTHAFKRLGMEMLGVGGYQDGYQIYMSARSKTDLDALRQITGKDDITWKDYKLGRFQRVEENLDQVPYFDAETVIQQFREAMEQDAQNGTRSETIQVKRMLYGLVKRVTGDFSQGGIYESPQIISVTSAQQLMTLAAENPYGYYRLEEDLDFTGIAATQGSYLPHRFMGILDGNGHQITGLELPLFGDLQYAQITDLTLAQPSYQSGAQAALAVKSRQVILGNVAVEGDDSQLPLIKTKSEGYYQYTQ</sequence>
<dbReference type="InterPro" id="IPR011505">
    <property type="entry name" value="Peptidase_M26_C_dom"/>
</dbReference>
<evidence type="ECO:0000259" key="2">
    <source>
        <dbReference type="Pfam" id="PF05342"/>
    </source>
</evidence>
<dbReference type="EMBL" id="DVGY01000018">
    <property type="protein sequence ID" value="HIR40348.1"/>
    <property type="molecule type" value="Genomic_DNA"/>
</dbReference>
<feature type="non-terminal residue" evidence="4">
    <location>
        <position position="1"/>
    </location>
</feature>
<organism evidence="4 5">
    <name type="scientific">Candidatus Egerieicola pullicola</name>
    <dbReference type="NCBI Taxonomy" id="2840775"/>
    <lineage>
        <taxon>Bacteria</taxon>
        <taxon>Bacillati</taxon>
        <taxon>Bacillota</taxon>
        <taxon>Clostridia</taxon>
        <taxon>Eubacteriales</taxon>
        <taxon>Oscillospiraceae</taxon>
        <taxon>Oscillospiraceae incertae sedis</taxon>
        <taxon>Candidatus Egerieicola</taxon>
    </lineage>
</organism>
<dbReference type="GO" id="GO:0004222">
    <property type="term" value="F:metalloendopeptidase activity"/>
    <property type="evidence" value="ECO:0007669"/>
    <property type="project" value="InterPro"/>
</dbReference>
<gene>
    <name evidence="4" type="ORF">IAB36_00760</name>
</gene>